<dbReference type="GO" id="GO:0016757">
    <property type="term" value="F:glycosyltransferase activity"/>
    <property type="evidence" value="ECO:0007669"/>
    <property type="project" value="InterPro"/>
</dbReference>
<dbReference type="InterPro" id="IPR001296">
    <property type="entry name" value="Glyco_trans_1"/>
</dbReference>
<gene>
    <name evidence="3" type="ORF">ENJ89_09830</name>
</gene>
<dbReference type="InterPro" id="IPR028098">
    <property type="entry name" value="Glyco_trans_4-like_N"/>
</dbReference>
<feature type="non-terminal residue" evidence="3">
    <location>
        <position position="302"/>
    </location>
</feature>
<dbReference type="PANTHER" id="PTHR45947:SF3">
    <property type="entry name" value="SULFOQUINOVOSYL TRANSFERASE SQD2"/>
    <property type="match status" value="1"/>
</dbReference>
<evidence type="ECO:0000259" key="2">
    <source>
        <dbReference type="Pfam" id="PF13439"/>
    </source>
</evidence>
<dbReference type="SUPFAM" id="SSF53756">
    <property type="entry name" value="UDP-Glycosyltransferase/glycogen phosphorylase"/>
    <property type="match status" value="1"/>
</dbReference>
<dbReference type="PANTHER" id="PTHR45947">
    <property type="entry name" value="SULFOQUINOVOSYL TRANSFERASE SQD2"/>
    <property type="match status" value="1"/>
</dbReference>
<feature type="domain" description="Glycosyltransferase subfamily 4-like N-terminal" evidence="2">
    <location>
        <begin position="21"/>
        <end position="196"/>
    </location>
</feature>
<dbReference type="Proteomes" id="UP000886124">
    <property type="component" value="Unassembled WGS sequence"/>
</dbReference>
<name>A0A7V5PQX1_CALAY</name>
<dbReference type="Gene3D" id="3.40.50.2000">
    <property type="entry name" value="Glycogen Phosphorylase B"/>
    <property type="match status" value="2"/>
</dbReference>
<protein>
    <submittedName>
        <fullName evidence="3">Glycosyltransferase</fullName>
    </submittedName>
</protein>
<evidence type="ECO:0000259" key="1">
    <source>
        <dbReference type="Pfam" id="PF00534"/>
    </source>
</evidence>
<dbReference type="Pfam" id="PF13439">
    <property type="entry name" value="Glyco_transf_4"/>
    <property type="match status" value="1"/>
</dbReference>
<dbReference type="EMBL" id="DROD01000622">
    <property type="protein sequence ID" value="HHJ53481.1"/>
    <property type="molecule type" value="Genomic_DNA"/>
</dbReference>
<organism evidence="3">
    <name type="scientific">Caldithrix abyssi</name>
    <dbReference type="NCBI Taxonomy" id="187145"/>
    <lineage>
        <taxon>Bacteria</taxon>
        <taxon>Pseudomonadati</taxon>
        <taxon>Calditrichota</taxon>
        <taxon>Calditrichia</taxon>
        <taxon>Calditrichales</taxon>
        <taxon>Calditrichaceae</taxon>
        <taxon>Caldithrix</taxon>
    </lineage>
</organism>
<dbReference type="AlphaFoldDB" id="A0A7V5PQX1"/>
<accession>A0A7V5PQX1</accession>
<proteinExistence type="predicted"/>
<comment type="caution">
    <text evidence="3">The sequence shown here is derived from an EMBL/GenBank/DDBJ whole genome shotgun (WGS) entry which is preliminary data.</text>
</comment>
<reference evidence="3" key="1">
    <citation type="journal article" date="2020" name="mSystems">
        <title>Genome- and Community-Level Interaction Insights into Carbon Utilization and Element Cycling Functions of Hydrothermarchaeota in Hydrothermal Sediment.</title>
        <authorList>
            <person name="Zhou Z."/>
            <person name="Liu Y."/>
            <person name="Xu W."/>
            <person name="Pan J."/>
            <person name="Luo Z.H."/>
            <person name="Li M."/>
        </authorList>
    </citation>
    <scope>NUCLEOTIDE SEQUENCE [LARGE SCALE GENOMIC DNA]</scope>
    <source>
        <strain evidence="3">HyVt-527</strain>
    </source>
</reference>
<dbReference type="Pfam" id="PF00534">
    <property type="entry name" value="Glycos_transf_1"/>
    <property type="match status" value="1"/>
</dbReference>
<sequence length="302" mass="35460">MRIGMILDRPFPPDHRVEKEAKSLIAAGHEVHLFCFKHDRHILSDEIINKIHVHRFYMAKEVFKKLSATINVFPFYNRFWKKRLTEVIPKFHIDVLHIHDLPLSKIALQLRKQFRIPVIIDMHENYADWIEETPHYNTPIGIIIKKMSRWKIYEKKCLQYADYIIGVSPILIKKMVEEYDLPEQKIIFVPNTPDPDFMKLEKIDEDIRGKMAGRFNLIFVGGIAYLRGLQNVIPQMIELKKRIPEVQLVIVGDGTYLPNLKALVKELHLEDVVTFCGWESIPRVAAYISLSQIGLYPPLKYH</sequence>
<dbReference type="InterPro" id="IPR050194">
    <property type="entry name" value="Glycosyltransferase_grp1"/>
</dbReference>
<evidence type="ECO:0000313" key="3">
    <source>
        <dbReference type="EMBL" id="HHJ53481.1"/>
    </source>
</evidence>
<feature type="domain" description="Glycosyl transferase family 1" evidence="1">
    <location>
        <begin position="212"/>
        <end position="296"/>
    </location>
</feature>